<dbReference type="Proteomes" id="UP000734854">
    <property type="component" value="Unassembled WGS sequence"/>
</dbReference>
<keyword evidence="1" id="KW-1133">Transmembrane helix</keyword>
<feature type="transmembrane region" description="Helical" evidence="1">
    <location>
        <begin position="132"/>
        <end position="149"/>
    </location>
</feature>
<feature type="transmembrane region" description="Helical" evidence="1">
    <location>
        <begin position="20"/>
        <end position="42"/>
    </location>
</feature>
<dbReference type="PANTHER" id="PTHR34656:SF1">
    <property type="entry name" value="PYRROLINE-5-CARBOXYLATE REDUCTASE"/>
    <property type="match status" value="1"/>
</dbReference>
<keyword evidence="3" id="KW-1185">Reference proteome</keyword>
<dbReference type="OrthoDB" id="1929829at2759"/>
<evidence type="ECO:0000256" key="1">
    <source>
        <dbReference type="SAM" id="Phobius"/>
    </source>
</evidence>
<name>A0A8J5GD04_ZINOF</name>
<dbReference type="AlphaFoldDB" id="A0A8J5GD04"/>
<evidence type="ECO:0000313" key="2">
    <source>
        <dbReference type="EMBL" id="KAG6503446.1"/>
    </source>
</evidence>
<dbReference type="PANTHER" id="PTHR34656">
    <property type="entry name" value="PYRROLINE-5-CARBOXYLATE REDUCTASE"/>
    <property type="match status" value="1"/>
</dbReference>
<keyword evidence="1" id="KW-0472">Membrane</keyword>
<comment type="caution">
    <text evidence="2">The sequence shown here is derived from an EMBL/GenBank/DDBJ whole genome shotgun (WGS) entry which is preliminary data.</text>
</comment>
<feature type="transmembrane region" description="Helical" evidence="1">
    <location>
        <begin position="81"/>
        <end position="100"/>
    </location>
</feature>
<accession>A0A8J5GD04</accession>
<feature type="transmembrane region" description="Helical" evidence="1">
    <location>
        <begin position="54"/>
        <end position="74"/>
    </location>
</feature>
<organism evidence="2 3">
    <name type="scientific">Zingiber officinale</name>
    <name type="common">Ginger</name>
    <name type="synonym">Amomum zingiber</name>
    <dbReference type="NCBI Taxonomy" id="94328"/>
    <lineage>
        <taxon>Eukaryota</taxon>
        <taxon>Viridiplantae</taxon>
        <taxon>Streptophyta</taxon>
        <taxon>Embryophyta</taxon>
        <taxon>Tracheophyta</taxon>
        <taxon>Spermatophyta</taxon>
        <taxon>Magnoliopsida</taxon>
        <taxon>Liliopsida</taxon>
        <taxon>Zingiberales</taxon>
        <taxon>Zingiberaceae</taxon>
        <taxon>Zingiber</taxon>
    </lineage>
</organism>
<proteinExistence type="predicted"/>
<reference evidence="2 3" key="1">
    <citation type="submission" date="2020-08" db="EMBL/GenBank/DDBJ databases">
        <title>Plant Genome Project.</title>
        <authorList>
            <person name="Zhang R.-G."/>
        </authorList>
    </citation>
    <scope>NUCLEOTIDE SEQUENCE [LARGE SCALE GENOMIC DNA]</scope>
    <source>
        <tissue evidence="2">Rhizome</tissue>
    </source>
</reference>
<protein>
    <submittedName>
        <fullName evidence="2">Uncharacterized protein</fullName>
    </submittedName>
</protein>
<gene>
    <name evidence="2" type="ORF">ZIOFF_035759</name>
</gene>
<evidence type="ECO:0000313" key="3">
    <source>
        <dbReference type="Proteomes" id="UP000734854"/>
    </source>
</evidence>
<keyword evidence="1" id="KW-0812">Transmembrane</keyword>
<dbReference type="EMBL" id="JACMSC010000010">
    <property type="protein sequence ID" value="KAG6503446.1"/>
    <property type="molecule type" value="Genomic_DNA"/>
</dbReference>
<sequence length="159" mass="16917">MAFSGRLLLLRAMRKRRTWLCLFLLAYALLLYSSWTFLLFIHSWHHASTSSSASAGWLALCASLMYGSVFGLLAMGSALAVAVPATLVTWITILVLLAFAGKPRGALVMEGLGITAEIAAVAIKVLVREGSVVAGVCAGISFFALLLTSRRGVGGDREL</sequence>